<accession>A0AAV7Y565</accession>
<protein>
    <recommendedName>
        <fullName evidence="4">Transmembrane protein</fullName>
    </recommendedName>
</protein>
<proteinExistence type="predicted"/>
<dbReference type="EMBL" id="JAPTSV010000001">
    <property type="protein sequence ID" value="KAJ1531757.1"/>
    <property type="molecule type" value="Genomic_DNA"/>
</dbReference>
<dbReference type="AlphaFoldDB" id="A0AAV7Y565"/>
<keyword evidence="1" id="KW-0812">Transmembrane</keyword>
<evidence type="ECO:0000313" key="2">
    <source>
        <dbReference type="EMBL" id="KAJ1531757.1"/>
    </source>
</evidence>
<organism evidence="2 3">
    <name type="scientific">Megalurothrips usitatus</name>
    <name type="common">bean blossom thrips</name>
    <dbReference type="NCBI Taxonomy" id="439358"/>
    <lineage>
        <taxon>Eukaryota</taxon>
        <taxon>Metazoa</taxon>
        <taxon>Ecdysozoa</taxon>
        <taxon>Arthropoda</taxon>
        <taxon>Hexapoda</taxon>
        <taxon>Insecta</taxon>
        <taxon>Pterygota</taxon>
        <taxon>Neoptera</taxon>
        <taxon>Paraneoptera</taxon>
        <taxon>Thysanoptera</taxon>
        <taxon>Terebrantia</taxon>
        <taxon>Thripoidea</taxon>
        <taxon>Thripidae</taxon>
        <taxon>Megalurothrips</taxon>
    </lineage>
</organism>
<keyword evidence="1" id="KW-1133">Transmembrane helix</keyword>
<reference evidence="2" key="1">
    <citation type="submission" date="2022-12" db="EMBL/GenBank/DDBJ databases">
        <title>Chromosome-level genome assembly of the bean flower thrips Megalurothrips usitatus.</title>
        <authorList>
            <person name="Ma L."/>
            <person name="Liu Q."/>
            <person name="Li H."/>
            <person name="Cai W."/>
        </authorList>
    </citation>
    <scope>NUCLEOTIDE SEQUENCE</scope>
    <source>
        <strain evidence="2">Cailab_2022a</strain>
    </source>
</reference>
<keyword evidence="1" id="KW-0472">Membrane</keyword>
<evidence type="ECO:0008006" key="4">
    <source>
        <dbReference type="Google" id="ProtNLM"/>
    </source>
</evidence>
<feature type="transmembrane region" description="Helical" evidence="1">
    <location>
        <begin position="6"/>
        <end position="31"/>
    </location>
</feature>
<evidence type="ECO:0000313" key="3">
    <source>
        <dbReference type="Proteomes" id="UP001075354"/>
    </source>
</evidence>
<dbReference type="Proteomes" id="UP001075354">
    <property type="component" value="Chromosome 1"/>
</dbReference>
<name>A0AAV7Y565_9NEOP</name>
<sequence>MWWNILPSWIITGSLISFPVYFTAGLSYAYCGSAYNRERCNPYFAYLILRDEAVLDGADPYKQLRPDAGLGKVNID</sequence>
<gene>
    <name evidence="2" type="ORF">ONE63_000418</name>
</gene>
<evidence type="ECO:0000256" key="1">
    <source>
        <dbReference type="SAM" id="Phobius"/>
    </source>
</evidence>
<keyword evidence="3" id="KW-1185">Reference proteome</keyword>
<comment type="caution">
    <text evidence="2">The sequence shown here is derived from an EMBL/GenBank/DDBJ whole genome shotgun (WGS) entry which is preliminary data.</text>
</comment>